<evidence type="ECO:0000313" key="2">
    <source>
        <dbReference type="Proteomes" id="UP000199666"/>
    </source>
</evidence>
<dbReference type="EMBL" id="FOPP01000010">
    <property type="protein sequence ID" value="SFH37783.1"/>
    <property type="molecule type" value="Genomic_DNA"/>
</dbReference>
<keyword evidence="2" id="KW-1185">Reference proteome</keyword>
<dbReference type="STRING" id="414048.SAMN04489864_11064"/>
<name>A0A1I2ZIZ6_9SPHI</name>
<dbReference type="OrthoDB" id="676815at2"/>
<dbReference type="Proteomes" id="UP000199666">
    <property type="component" value="Unassembled WGS sequence"/>
</dbReference>
<evidence type="ECO:0000313" key="1">
    <source>
        <dbReference type="EMBL" id="SFH37783.1"/>
    </source>
</evidence>
<accession>A0A1I2ZIZ6</accession>
<dbReference type="AlphaFoldDB" id="A0A1I2ZIZ6"/>
<proteinExistence type="predicted"/>
<gene>
    <name evidence="1" type="ORF">SAMN04489864_11064</name>
</gene>
<protein>
    <submittedName>
        <fullName evidence="1">Uncharacterized protein</fullName>
    </submittedName>
</protein>
<organism evidence="1 2">
    <name type="scientific">Pedobacter insulae</name>
    <dbReference type="NCBI Taxonomy" id="414048"/>
    <lineage>
        <taxon>Bacteria</taxon>
        <taxon>Pseudomonadati</taxon>
        <taxon>Bacteroidota</taxon>
        <taxon>Sphingobacteriia</taxon>
        <taxon>Sphingobacteriales</taxon>
        <taxon>Sphingobacteriaceae</taxon>
        <taxon>Pedobacter</taxon>
    </lineage>
</organism>
<sequence length="153" mass="16785">MKRHIYFILTLSVCYACTTKQDSTDKQHVNSVTPIDSFFVPVDTADEMTSSYIASLGGDADTDLNYWTVDADALRDYLTNTDIKKMKISLAHTTEYINNGNYGVPAGYSPAALTIIMTGVNNDGGTVNYNSTWAMDRAKPCPPVCLIEVASKH</sequence>
<reference evidence="1 2" key="1">
    <citation type="submission" date="2016-10" db="EMBL/GenBank/DDBJ databases">
        <authorList>
            <person name="de Groot N.N."/>
        </authorList>
    </citation>
    <scope>NUCLEOTIDE SEQUENCE [LARGE SCALE GENOMIC DNA]</scope>
    <source>
        <strain evidence="1 2">DSM 18684</strain>
    </source>
</reference>
<dbReference type="RefSeq" id="WP_090996465.1">
    <property type="nucleotide sequence ID" value="NZ_FOPP01000010.1"/>
</dbReference>